<sequence length="822" mass="90085">MATCHTRSGSTLKMTGDTALPTQRRGGSTGRSTRSTTRTEVSPDMVTDDFGGHTRTVAQLTTGELNLRFSDSINVVFKAIDMLDETDRICEEWDIAVEASIAPSLRSTIQSFSTNADFRRISGMGVSELRALRKSTVPHDMDRYFLAAQLGARLGQLFEAMSIKCDAWHNKMTAHHAPPFAAILTHSFEPLDRTYYRLARYNCPDDEEEDWTQRQKEFSHLRMNLLRTLDEKIDALSRLIVEEGDMSTDPSLSDGRGSQESTFNGEEPAGYATTADADAGPTVARVLSTGTEVACEDDNLEPNVTVAGKRKEPRATSDSPPSGDRESYKSILTKTAMDLRPIESGKAAAVAPPRLVPSCAPSPATTAVSITQTVQNKQGRGAPAGAPPRQPNRQSSGRSKQTPIRILQPAGGPRSPVTRTTCAPHGTTPAAESPRKGDKETTKKTQKKKGGHKRGQIDERGRGAPIASRSRASASRAQPVSNTKAAPRPRPPSSTSPHHRQLWTAEKQCNTTKQGRDVLVDAAHVTISRQELDQLRSARRELEVLSWHHARLCRAHARLQVEVAPSIVEAPVQGDGDDDGDDDDCDDDDATVVASNLTSDELLEDAPDWDDDEPHPTEVPISNDEVVGDQRTAGDAYDGGALIQTGEVEVAPSVHRGITNNLQAVLTAPVTAFASAPASADDIRQIETNDHLESQDFEGLPPKPKRKRRRNRNRKRKRRRPGPAKKSRPKHSPVTPPNRQDKARRHTAMTYKSFIKEINSKDAGNWPVSGFDTIWDRTAWPSRRLEGDSGVLALQTKDFSLEPTKASEDQNLREQVASRTFP</sequence>
<feature type="compositionally biased region" description="Basic residues" evidence="1">
    <location>
        <begin position="444"/>
        <end position="454"/>
    </location>
</feature>
<feature type="compositionally biased region" description="Low complexity" evidence="1">
    <location>
        <begin position="268"/>
        <end position="277"/>
    </location>
</feature>
<feature type="compositionally biased region" description="Low complexity" evidence="1">
    <location>
        <begin position="467"/>
        <end position="477"/>
    </location>
</feature>
<accession>K0SAN7</accession>
<organism evidence="2 3">
    <name type="scientific">Thalassiosira oceanica</name>
    <name type="common">Marine diatom</name>
    <dbReference type="NCBI Taxonomy" id="159749"/>
    <lineage>
        <taxon>Eukaryota</taxon>
        <taxon>Sar</taxon>
        <taxon>Stramenopiles</taxon>
        <taxon>Ochrophyta</taxon>
        <taxon>Bacillariophyta</taxon>
        <taxon>Coscinodiscophyceae</taxon>
        <taxon>Thalassiosirophycidae</taxon>
        <taxon>Thalassiosirales</taxon>
        <taxon>Thalassiosiraceae</taxon>
        <taxon>Thalassiosira</taxon>
    </lineage>
</organism>
<evidence type="ECO:0000313" key="2">
    <source>
        <dbReference type="EMBL" id="EJK62335.1"/>
    </source>
</evidence>
<evidence type="ECO:0000256" key="1">
    <source>
        <dbReference type="SAM" id="MobiDB-lite"/>
    </source>
</evidence>
<gene>
    <name evidence="2" type="ORF">THAOC_17057</name>
</gene>
<feature type="region of interest" description="Disordered" evidence="1">
    <location>
        <begin position="244"/>
        <end position="277"/>
    </location>
</feature>
<feature type="region of interest" description="Disordered" evidence="1">
    <location>
        <begin position="803"/>
        <end position="822"/>
    </location>
</feature>
<reference evidence="2 3" key="1">
    <citation type="journal article" date="2012" name="Genome Biol.">
        <title>Genome and low-iron response of an oceanic diatom adapted to chronic iron limitation.</title>
        <authorList>
            <person name="Lommer M."/>
            <person name="Specht M."/>
            <person name="Roy A.S."/>
            <person name="Kraemer L."/>
            <person name="Andreson R."/>
            <person name="Gutowska M.A."/>
            <person name="Wolf J."/>
            <person name="Bergner S.V."/>
            <person name="Schilhabel M.B."/>
            <person name="Klostermeier U.C."/>
            <person name="Beiko R.G."/>
            <person name="Rosenstiel P."/>
            <person name="Hippler M."/>
            <person name="Laroche J."/>
        </authorList>
    </citation>
    <scope>NUCLEOTIDE SEQUENCE [LARGE SCALE GENOMIC DNA]</scope>
    <source>
        <strain evidence="2 3">CCMP1005</strain>
    </source>
</reference>
<evidence type="ECO:0000313" key="3">
    <source>
        <dbReference type="Proteomes" id="UP000266841"/>
    </source>
</evidence>
<feature type="region of interest" description="Disordered" evidence="1">
    <location>
        <begin position="689"/>
        <end position="745"/>
    </location>
</feature>
<feature type="compositionally biased region" description="Acidic residues" evidence="1">
    <location>
        <begin position="575"/>
        <end position="589"/>
    </location>
</feature>
<dbReference type="Proteomes" id="UP000266841">
    <property type="component" value="Unassembled WGS sequence"/>
</dbReference>
<keyword evidence="3" id="KW-1185">Reference proteome</keyword>
<dbReference type="AlphaFoldDB" id="K0SAN7"/>
<comment type="caution">
    <text evidence="2">The sequence shown here is derived from an EMBL/GenBank/DDBJ whole genome shotgun (WGS) entry which is preliminary data.</text>
</comment>
<feature type="region of interest" description="Disordered" evidence="1">
    <location>
        <begin position="296"/>
        <end position="328"/>
    </location>
</feature>
<feature type="region of interest" description="Disordered" evidence="1">
    <location>
        <begin position="1"/>
        <end position="42"/>
    </location>
</feature>
<feature type="compositionally biased region" description="Basic residues" evidence="1">
    <location>
        <begin position="703"/>
        <end position="731"/>
    </location>
</feature>
<feature type="compositionally biased region" description="Low complexity" evidence="1">
    <location>
        <begin position="24"/>
        <end position="39"/>
    </location>
</feature>
<dbReference type="OMA" id="RICEEWD"/>
<protein>
    <submittedName>
        <fullName evidence="2">Uncharacterized protein</fullName>
    </submittedName>
</protein>
<dbReference type="EMBL" id="AGNL01018961">
    <property type="protein sequence ID" value="EJK62335.1"/>
    <property type="molecule type" value="Genomic_DNA"/>
</dbReference>
<feature type="compositionally biased region" description="Polar residues" evidence="1">
    <location>
        <begin position="1"/>
        <end position="13"/>
    </location>
</feature>
<name>K0SAN7_THAOC</name>
<feature type="region of interest" description="Disordered" evidence="1">
    <location>
        <begin position="373"/>
        <end position="502"/>
    </location>
</feature>
<feature type="region of interest" description="Disordered" evidence="1">
    <location>
        <begin position="567"/>
        <end position="589"/>
    </location>
</feature>
<feature type="compositionally biased region" description="Basic and acidic residues" evidence="1">
    <location>
        <begin position="433"/>
        <end position="443"/>
    </location>
</feature>
<proteinExistence type="predicted"/>
<feature type="compositionally biased region" description="Polar residues" evidence="1">
    <location>
        <begin position="248"/>
        <end position="264"/>
    </location>
</feature>